<feature type="compositionally biased region" description="Polar residues" evidence="4">
    <location>
        <begin position="73"/>
        <end position="82"/>
    </location>
</feature>
<feature type="region of interest" description="Disordered" evidence="4">
    <location>
        <begin position="157"/>
        <end position="199"/>
    </location>
</feature>
<evidence type="ECO:0000313" key="5">
    <source>
        <dbReference type="EMBL" id="KAI5067329.1"/>
    </source>
</evidence>
<dbReference type="InterPro" id="IPR004394">
    <property type="entry name" value="Iojap/RsfS/C7orf30"/>
</dbReference>
<proteinExistence type="inferred from homology"/>
<dbReference type="FunFam" id="3.30.460.10:FF:000018">
    <property type="entry name" value="Mitochondrial assembly of ribosomal large subunit 1"/>
    <property type="match status" value="1"/>
</dbReference>
<dbReference type="GO" id="GO:0005739">
    <property type="term" value="C:mitochondrion"/>
    <property type="evidence" value="ECO:0007669"/>
    <property type="project" value="UniProtKB-SubCell"/>
</dbReference>
<sequence>MLRVLRATAARTSRASLSFFSTRNPSGAAILPALTAVAERAPHAHSIPGDSSSFLRNFSSSSSSQQRQDGNAPSASGPSCSLTPEAKLDSVPEVPGSVIPETHDHEHDETLMTEQLTGASECEALSASCSASMYVEEEDLHTKPDEDFDEELEFRENADPPMSAGQGNEAVSASDYAHTDADEHEEDLSVEASKDSTSDFVAESEEDCAIDMSKVPEDLKEMLEDSYVCESADEDFPSEGPIELLTLDEVKQVLEEVRAKDVIVFPVHDRCEWTDVMVVATGISDRHVRGIADALVYKIKKKGIVESPLYPTIEGQFGGKWLVVDCGNIVIHALDEESRAYYRLEDLWTGEIRPSTADEDFETMLNIAGLKEVET</sequence>
<protein>
    <submittedName>
        <fullName evidence="5">Uncharacterized protein</fullName>
    </submittedName>
</protein>
<comment type="caution">
    <text evidence="5">The sequence shown here is derived from an EMBL/GenBank/DDBJ whole genome shotgun (WGS) entry which is preliminary data.</text>
</comment>
<dbReference type="Gene3D" id="3.30.460.10">
    <property type="entry name" value="Beta Polymerase, domain 2"/>
    <property type="match status" value="1"/>
</dbReference>
<keyword evidence="3" id="KW-0496">Mitochondrion</keyword>
<dbReference type="NCBIfam" id="TIGR00090">
    <property type="entry name" value="rsfS_iojap_ybeB"/>
    <property type="match status" value="1"/>
</dbReference>
<evidence type="ECO:0000313" key="6">
    <source>
        <dbReference type="Proteomes" id="UP000886520"/>
    </source>
</evidence>
<evidence type="ECO:0000256" key="4">
    <source>
        <dbReference type="SAM" id="MobiDB-lite"/>
    </source>
</evidence>
<feature type="compositionally biased region" description="Low complexity" evidence="4">
    <location>
        <begin position="49"/>
        <end position="71"/>
    </location>
</feature>
<dbReference type="OrthoDB" id="21330at2759"/>
<dbReference type="GO" id="GO:0043023">
    <property type="term" value="F:ribosomal large subunit binding"/>
    <property type="evidence" value="ECO:0007669"/>
    <property type="project" value="TreeGrafter"/>
</dbReference>
<organism evidence="5 6">
    <name type="scientific">Adiantum capillus-veneris</name>
    <name type="common">Maidenhair fern</name>
    <dbReference type="NCBI Taxonomy" id="13818"/>
    <lineage>
        <taxon>Eukaryota</taxon>
        <taxon>Viridiplantae</taxon>
        <taxon>Streptophyta</taxon>
        <taxon>Embryophyta</taxon>
        <taxon>Tracheophyta</taxon>
        <taxon>Polypodiopsida</taxon>
        <taxon>Polypodiidae</taxon>
        <taxon>Polypodiales</taxon>
        <taxon>Pteridineae</taxon>
        <taxon>Pteridaceae</taxon>
        <taxon>Vittarioideae</taxon>
        <taxon>Adiantum</taxon>
    </lineage>
</organism>
<feature type="region of interest" description="Disordered" evidence="4">
    <location>
        <begin position="42"/>
        <end position="102"/>
    </location>
</feature>
<dbReference type="GO" id="GO:0017148">
    <property type="term" value="P:negative regulation of translation"/>
    <property type="evidence" value="ECO:0007669"/>
    <property type="project" value="TreeGrafter"/>
</dbReference>
<reference evidence="5" key="1">
    <citation type="submission" date="2021-01" db="EMBL/GenBank/DDBJ databases">
        <title>Adiantum capillus-veneris genome.</title>
        <authorList>
            <person name="Fang Y."/>
            <person name="Liao Q."/>
        </authorList>
    </citation>
    <scope>NUCLEOTIDE SEQUENCE</scope>
    <source>
        <strain evidence="5">H3</strain>
        <tissue evidence="5">Leaf</tissue>
    </source>
</reference>
<gene>
    <name evidence="5" type="ORF">GOP47_0017857</name>
</gene>
<dbReference type="Pfam" id="PF02410">
    <property type="entry name" value="RsfS"/>
    <property type="match status" value="1"/>
</dbReference>
<comment type="similarity">
    <text evidence="2">Belongs to the Iojap/RsfS family.</text>
</comment>
<dbReference type="HAMAP" id="MF_01477">
    <property type="entry name" value="Iojap_RsfS"/>
    <property type="match status" value="1"/>
</dbReference>
<dbReference type="PANTHER" id="PTHR21043">
    <property type="entry name" value="IOJAP SUPERFAMILY ORTHOLOG"/>
    <property type="match status" value="1"/>
</dbReference>
<dbReference type="Proteomes" id="UP000886520">
    <property type="component" value="Chromosome 17"/>
</dbReference>
<dbReference type="SUPFAM" id="SSF81301">
    <property type="entry name" value="Nucleotidyltransferase"/>
    <property type="match status" value="1"/>
</dbReference>
<dbReference type="EMBL" id="JABFUD020000017">
    <property type="protein sequence ID" value="KAI5067329.1"/>
    <property type="molecule type" value="Genomic_DNA"/>
</dbReference>
<dbReference type="PANTHER" id="PTHR21043:SF0">
    <property type="entry name" value="MITOCHONDRIAL ASSEMBLY OF RIBOSOMAL LARGE SUBUNIT PROTEIN 1"/>
    <property type="match status" value="1"/>
</dbReference>
<evidence type="ECO:0000256" key="2">
    <source>
        <dbReference type="ARBA" id="ARBA00010574"/>
    </source>
</evidence>
<evidence type="ECO:0000256" key="1">
    <source>
        <dbReference type="ARBA" id="ARBA00004173"/>
    </source>
</evidence>
<comment type="subcellular location">
    <subcellularLocation>
        <location evidence="1">Mitochondrion</location>
    </subcellularLocation>
</comment>
<evidence type="ECO:0000256" key="3">
    <source>
        <dbReference type="ARBA" id="ARBA00023128"/>
    </source>
</evidence>
<keyword evidence="6" id="KW-1185">Reference proteome</keyword>
<dbReference type="GO" id="GO:0090071">
    <property type="term" value="P:negative regulation of ribosome biogenesis"/>
    <property type="evidence" value="ECO:0007669"/>
    <property type="project" value="TreeGrafter"/>
</dbReference>
<dbReference type="InterPro" id="IPR043519">
    <property type="entry name" value="NT_sf"/>
</dbReference>
<name>A0A9D4ZA33_ADICA</name>
<accession>A0A9D4ZA33</accession>
<dbReference type="AlphaFoldDB" id="A0A9D4ZA33"/>